<dbReference type="EMBL" id="BJNY01000025">
    <property type="protein sequence ID" value="GED07729.1"/>
    <property type="molecule type" value="Genomic_DNA"/>
</dbReference>
<dbReference type="Proteomes" id="UP000316612">
    <property type="component" value="Unassembled WGS sequence"/>
</dbReference>
<dbReference type="InterPro" id="IPR053136">
    <property type="entry name" value="UTP_pyrophosphatase-like"/>
</dbReference>
<gene>
    <name evidence="2" type="ORF">AUR04nite_32610</name>
</gene>
<dbReference type="RefSeq" id="WP_141367142.1">
    <property type="nucleotide sequence ID" value="NZ_BAAAJL010000010.1"/>
</dbReference>
<evidence type="ECO:0000313" key="3">
    <source>
        <dbReference type="Proteomes" id="UP000316612"/>
    </source>
</evidence>
<dbReference type="Pfam" id="PF01863">
    <property type="entry name" value="YgjP-like"/>
    <property type="match status" value="1"/>
</dbReference>
<dbReference type="PANTHER" id="PTHR30399:SF1">
    <property type="entry name" value="UTP PYROPHOSPHATASE"/>
    <property type="match status" value="1"/>
</dbReference>
<dbReference type="GO" id="GO:0016787">
    <property type="term" value="F:hydrolase activity"/>
    <property type="evidence" value="ECO:0007669"/>
    <property type="project" value="UniProtKB-KW"/>
</dbReference>
<dbReference type="OrthoDB" id="9811177at2"/>
<protein>
    <submittedName>
        <fullName evidence="2">Metal-dependent hydrolase</fullName>
    </submittedName>
</protein>
<dbReference type="CDD" id="cd07344">
    <property type="entry name" value="M48_yhfN_like"/>
    <property type="match status" value="1"/>
</dbReference>
<keyword evidence="2" id="KW-0378">Hydrolase</keyword>
<accession>A0A4Y4DQW1</accession>
<keyword evidence="3" id="KW-1185">Reference proteome</keyword>
<dbReference type="AlphaFoldDB" id="A0A4Y4DQW1"/>
<feature type="domain" description="YgjP-like metallopeptidase" evidence="1">
    <location>
        <begin position="52"/>
        <end position="163"/>
    </location>
</feature>
<reference evidence="2 3" key="1">
    <citation type="submission" date="2019-06" db="EMBL/GenBank/DDBJ databases">
        <title>Whole genome shotgun sequence of Glutamicibacter uratoxydans NBRC 15515.</title>
        <authorList>
            <person name="Hosoyama A."/>
            <person name="Uohara A."/>
            <person name="Ohji S."/>
            <person name="Ichikawa N."/>
        </authorList>
    </citation>
    <scope>NUCLEOTIDE SEQUENCE [LARGE SCALE GENOMIC DNA]</scope>
    <source>
        <strain evidence="2 3">NBRC 15515</strain>
    </source>
</reference>
<evidence type="ECO:0000259" key="1">
    <source>
        <dbReference type="Pfam" id="PF01863"/>
    </source>
</evidence>
<organism evidence="2 3">
    <name type="scientific">Glutamicibacter uratoxydans</name>
    <name type="common">Arthrobacter uratoxydans</name>
    <dbReference type="NCBI Taxonomy" id="43667"/>
    <lineage>
        <taxon>Bacteria</taxon>
        <taxon>Bacillati</taxon>
        <taxon>Actinomycetota</taxon>
        <taxon>Actinomycetes</taxon>
        <taxon>Micrococcales</taxon>
        <taxon>Micrococcaceae</taxon>
        <taxon>Glutamicibacter</taxon>
    </lineage>
</organism>
<dbReference type="PANTHER" id="PTHR30399">
    <property type="entry name" value="UNCHARACTERIZED PROTEIN YGJP"/>
    <property type="match status" value="1"/>
</dbReference>
<name>A0A4Y4DQW1_GLUUR</name>
<sequence>MPANPVSVDFMASDDLPVRIIRSAKRQKTVSSQWKQDRLVVQVPARLDEKTERAMVEQMIQKYRQSKARREASTTSDALDARASVLDQQYFGGAARPASVRWVSNQNKRWGSASLHQRTIRLSDSLLHTPGWVQDYVLVHELAHLAAPKDGHGPLFQSLLNRFERREEADQYLAGFSAGYRAFAREQGREASTGGFDSDED</sequence>
<proteinExistence type="predicted"/>
<dbReference type="Gene3D" id="3.30.2010.10">
    <property type="entry name" value="Metalloproteases ('zincins'), catalytic domain"/>
    <property type="match status" value="1"/>
</dbReference>
<dbReference type="InterPro" id="IPR002725">
    <property type="entry name" value="YgjP-like_metallopeptidase"/>
</dbReference>
<evidence type="ECO:0000313" key="2">
    <source>
        <dbReference type="EMBL" id="GED07729.1"/>
    </source>
</evidence>
<comment type="caution">
    <text evidence="2">The sequence shown here is derived from an EMBL/GenBank/DDBJ whole genome shotgun (WGS) entry which is preliminary data.</text>
</comment>